<keyword evidence="5" id="KW-0378">Hydrolase</keyword>
<dbReference type="Proteomes" id="UP000001933">
    <property type="component" value="Chromosome"/>
</dbReference>
<dbReference type="KEGG" id="sat:SYN_00760"/>
<dbReference type="CDD" id="cd01276">
    <property type="entry name" value="PKCI_related"/>
    <property type="match status" value="1"/>
</dbReference>
<feature type="domain" description="HIT" evidence="4">
    <location>
        <begin position="6"/>
        <end position="116"/>
    </location>
</feature>
<accession>Q2LVF0</accession>
<dbReference type="OrthoDB" id="9784774at2"/>
<dbReference type="PROSITE" id="PS00892">
    <property type="entry name" value="HIT_1"/>
    <property type="match status" value="1"/>
</dbReference>
<dbReference type="InterPro" id="IPR019808">
    <property type="entry name" value="Histidine_triad_CS"/>
</dbReference>
<dbReference type="RefSeq" id="WP_011418081.1">
    <property type="nucleotide sequence ID" value="NC_007759.1"/>
</dbReference>
<dbReference type="PANTHER" id="PTHR23089">
    <property type="entry name" value="HISTIDINE TRIAD HIT PROTEIN"/>
    <property type="match status" value="1"/>
</dbReference>
<reference evidence="5 6" key="1">
    <citation type="journal article" date="2007" name="Proc. Natl. Acad. Sci. U.S.A.">
        <title>The genome of Syntrophus aciditrophicus: life at the thermodynamic limit of microbial growth.</title>
        <authorList>
            <person name="McInerney M.J."/>
            <person name="Rohlin L."/>
            <person name="Mouttaki H."/>
            <person name="Kim U."/>
            <person name="Krupp R.S."/>
            <person name="Rios-Hernandez L."/>
            <person name="Sieber J."/>
            <person name="Struchtemeyer C.G."/>
            <person name="Bhattacharyya A."/>
            <person name="Campbell J.W."/>
            <person name="Gunsalus R.P."/>
        </authorList>
    </citation>
    <scope>NUCLEOTIDE SEQUENCE [LARGE SCALE GENOMIC DNA]</scope>
    <source>
        <strain evidence="5 6">SB</strain>
    </source>
</reference>
<gene>
    <name evidence="5" type="ORF">SYN_00760</name>
</gene>
<dbReference type="InterPro" id="IPR011146">
    <property type="entry name" value="HIT-like"/>
</dbReference>
<dbReference type="InParanoid" id="Q2LVF0"/>
<dbReference type="AlphaFoldDB" id="Q2LVF0"/>
<dbReference type="GO" id="GO:0016787">
    <property type="term" value="F:hydrolase activity"/>
    <property type="evidence" value="ECO:0007669"/>
    <property type="project" value="UniProtKB-KW"/>
</dbReference>
<proteinExistence type="predicted"/>
<dbReference type="STRING" id="56780.SYN_00760"/>
<organism evidence="5 6">
    <name type="scientific">Syntrophus aciditrophicus (strain SB)</name>
    <dbReference type="NCBI Taxonomy" id="56780"/>
    <lineage>
        <taxon>Bacteria</taxon>
        <taxon>Pseudomonadati</taxon>
        <taxon>Thermodesulfobacteriota</taxon>
        <taxon>Syntrophia</taxon>
        <taxon>Syntrophales</taxon>
        <taxon>Syntrophaceae</taxon>
        <taxon>Syntrophus</taxon>
    </lineage>
</organism>
<evidence type="ECO:0000256" key="2">
    <source>
        <dbReference type="PIRSR" id="PIRSR601310-3"/>
    </source>
</evidence>
<dbReference type="Gene3D" id="3.30.428.10">
    <property type="entry name" value="HIT-like"/>
    <property type="match status" value="1"/>
</dbReference>
<dbReference type="PROSITE" id="PS51084">
    <property type="entry name" value="HIT_2"/>
    <property type="match status" value="1"/>
</dbReference>
<feature type="active site" description="Tele-AMP-histidine intermediate" evidence="1">
    <location>
        <position position="101"/>
    </location>
</feature>
<evidence type="ECO:0000256" key="1">
    <source>
        <dbReference type="PIRSR" id="PIRSR601310-1"/>
    </source>
</evidence>
<dbReference type="InterPro" id="IPR001310">
    <property type="entry name" value="Histidine_triad_HIT"/>
</dbReference>
<dbReference type="SUPFAM" id="SSF54197">
    <property type="entry name" value="HIT-like"/>
    <property type="match status" value="1"/>
</dbReference>
<dbReference type="EMBL" id="CP000252">
    <property type="protein sequence ID" value="ABC78061.1"/>
    <property type="molecule type" value="Genomic_DNA"/>
</dbReference>
<evidence type="ECO:0000313" key="6">
    <source>
        <dbReference type="Proteomes" id="UP000001933"/>
    </source>
</evidence>
<dbReference type="Pfam" id="PF01230">
    <property type="entry name" value="HIT"/>
    <property type="match status" value="1"/>
</dbReference>
<dbReference type="PRINTS" id="PR00332">
    <property type="entry name" value="HISTRIAD"/>
</dbReference>
<dbReference type="HOGENOM" id="CLU_056776_8_1_7"/>
<sequence>MADNCLFCSIVKGEIPCARIYEDDHVLAFEDIHPMAPVHVVVVPKRHISTFMDVSDDTMAYLMSMMTAAQKIAKLKAIDEKGFRTVINCKEEGGQVIFHLHMHLLGGCKLRDDLGQ</sequence>
<keyword evidence="6" id="KW-1185">Reference proteome</keyword>
<name>Q2LVF0_SYNAS</name>
<dbReference type="InterPro" id="IPR036265">
    <property type="entry name" value="HIT-like_sf"/>
</dbReference>
<evidence type="ECO:0000313" key="5">
    <source>
        <dbReference type="EMBL" id="ABC78061.1"/>
    </source>
</evidence>
<evidence type="ECO:0000256" key="3">
    <source>
        <dbReference type="PROSITE-ProRule" id="PRU00464"/>
    </source>
</evidence>
<feature type="short sequence motif" description="Histidine triad motif" evidence="2 3">
    <location>
        <begin position="99"/>
        <end position="103"/>
    </location>
</feature>
<dbReference type="eggNOG" id="COG0537">
    <property type="taxonomic scope" value="Bacteria"/>
</dbReference>
<evidence type="ECO:0000259" key="4">
    <source>
        <dbReference type="PROSITE" id="PS51084"/>
    </source>
</evidence>
<protein>
    <submittedName>
        <fullName evidence="5">Hit family hydrolase</fullName>
    </submittedName>
</protein>
<dbReference type="FunCoup" id="Q2LVF0">
    <property type="interactions" value="462"/>
</dbReference>